<name>A0A1Q9AIZ4_9HYPH</name>
<feature type="region of interest" description="Disordered" evidence="4">
    <location>
        <begin position="403"/>
        <end position="422"/>
    </location>
</feature>
<keyword evidence="3 5" id="KW-0472">Membrane</keyword>
<dbReference type="PROSITE" id="PS50850">
    <property type="entry name" value="MFS"/>
    <property type="match status" value="1"/>
</dbReference>
<dbReference type="GO" id="GO:0005886">
    <property type="term" value="C:plasma membrane"/>
    <property type="evidence" value="ECO:0007669"/>
    <property type="project" value="TreeGrafter"/>
</dbReference>
<keyword evidence="2 5" id="KW-1133">Transmembrane helix</keyword>
<feature type="transmembrane region" description="Helical" evidence="5">
    <location>
        <begin position="290"/>
        <end position="310"/>
    </location>
</feature>
<dbReference type="Gene3D" id="1.20.1250.20">
    <property type="entry name" value="MFS general substrate transporter like domains"/>
    <property type="match status" value="2"/>
</dbReference>
<gene>
    <name evidence="7" type="ORF">BJF92_21860</name>
</gene>
<accession>A0A1Q9AIZ4</accession>
<feature type="transmembrane region" description="Helical" evidence="5">
    <location>
        <begin position="132"/>
        <end position="150"/>
    </location>
</feature>
<protein>
    <submittedName>
        <fullName evidence="7">MFS transporter</fullName>
    </submittedName>
</protein>
<keyword evidence="1 5" id="KW-0812">Transmembrane</keyword>
<dbReference type="InterPro" id="IPR036259">
    <property type="entry name" value="MFS_trans_sf"/>
</dbReference>
<dbReference type="CDD" id="cd17477">
    <property type="entry name" value="MFS_YcaD_like"/>
    <property type="match status" value="1"/>
</dbReference>
<feature type="transmembrane region" description="Helical" evidence="5">
    <location>
        <begin position="7"/>
        <end position="28"/>
    </location>
</feature>
<dbReference type="Pfam" id="PF07690">
    <property type="entry name" value="MFS_1"/>
    <property type="match status" value="1"/>
</dbReference>
<feature type="domain" description="Major facilitator superfamily (MFS) profile" evidence="6">
    <location>
        <begin position="198"/>
        <end position="422"/>
    </location>
</feature>
<dbReference type="InterPro" id="IPR020846">
    <property type="entry name" value="MFS_dom"/>
</dbReference>
<sequence>MSQIRPLVPLLVTAGILIGGNGLLATFISLRGLREGFSPSVIGLIGAGYNIGFAIGCVYVTRILRSIGHIRTFSAMAALAAAASLSMALVIDPTVWFAMRLLAGLCLASLFATVESWLNARVTNDNRARTLSVYRLVDLGSVTAAQYLIPAIGVDGFGLFAVISMALSLSLVPISLADRSSPAPPEAFRFDLKALWSVSPLATVGAIVVGLTTAPFRSLGPIYAADIGLSVTAIATFMSAGIIGGVVLQYPLGLYSDRLDRRRIILAAGIGSLVSVLYLAFFAGQDETRNIIGIFLFGAFAMPLYSLCSAHANDHAAPGQHALVSAGILFFWSLGAIVGPLGASLLIDHFGSRALFLYMSVVLAGFIVYTLLRMRARGGVEIGRRQLRFRALLRVSAYFNRLPARPDTPHTPPAHPQADKQD</sequence>
<dbReference type="AlphaFoldDB" id="A0A1Q9AIZ4"/>
<evidence type="ECO:0000259" key="6">
    <source>
        <dbReference type="PROSITE" id="PS50850"/>
    </source>
</evidence>
<dbReference type="PANTHER" id="PTHR23521">
    <property type="entry name" value="TRANSPORTER MFS SUPERFAMILY"/>
    <property type="match status" value="1"/>
</dbReference>
<feature type="transmembrane region" description="Helical" evidence="5">
    <location>
        <begin position="97"/>
        <end position="120"/>
    </location>
</feature>
<feature type="transmembrane region" description="Helical" evidence="5">
    <location>
        <begin position="264"/>
        <end position="284"/>
    </location>
</feature>
<evidence type="ECO:0000313" key="7">
    <source>
        <dbReference type="EMBL" id="OLP55233.1"/>
    </source>
</evidence>
<reference evidence="7 8" key="1">
    <citation type="submission" date="2016-09" db="EMBL/GenBank/DDBJ databases">
        <title>Rhizobium sp. nov., a novel species isolated from the rice rhizosphere.</title>
        <authorList>
            <person name="Zhao J."/>
            <person name="Zhang X."/>
        </authorList>
    </citation>
    <scope>NUCLEOTIDE SEQUENCE [LARGE SCALE GENOMIC DNA]</scope>
    <source>
        <strain evidence="7 8">MH17</strain>
    </source>
</reference>
<dbReference type="RefSeq" id="WP_075634782.1">
    <property type="nucleotide sequence ID" value="NZ_MKIO01000029.1"/>
</dbReference>
<dbReference type="InterPro" id="IPR047200">
    <property type="entry name" value="MFS_YcaD-like"/>
</dbReference>
<evidence type="ECO:0000256" key="5">
    <source>
        <dbReference type="SAM" id="Phobius"/>
    </source>
</evidence>
<comment type="caution">
    <text evidence="7">The sequence shown here is derived from an EMBL/GenBank/DDBJ whole genome shotgun (WGS) entry which is preliminary data.</text>
</comment>
<organism evidence="7 8">
    <name type="scientific">Xaviernesmea rhizosphaerae</name>
    <dbReference type="NCBI Taxonomy" id="1672749"/>
    <lineage>
        <taxon>Bacteria</taxon>
        <taxon>Pseudomonadati</taxon>
        <taxon>Pseudomonadota</taxon>
        <taxon>Alphaproteobacteria</taxon>
        <taxon>Hyphomicrobiales</taxon>
        <taxon>Rhizobiaceae</taxon>
        <taxon>Rhizobium/Agrobacterium group</taxon>
        <taxon>Xaviernesmea</taxon>
    </lineage>
</organism>
<proteinExistence type="predicted"/>
<feature type="transmembrane region" description="Helical" evidence="5">
    <location>
        <begin position="194"/>
        <end position="215"/>
    </location>
</feature>
<dbReference type="SUPFAM" id="SSF103473">
    <property type="entry name" value="MFS general substrate transporter"/>
    <property type="match status" value="1"/>
</dbReference>
<dbReference type="PANTHER" id="PTHR23521:SF3">
    <property type="entry name" value="MFS TRANSPORTER"/>
    <property type="match status" value="1"/>
</dbReference>
<feature type="transmembrane region" description="Helical" evidence="5">
    <location>
        <begin position="40"/>
        <end position="61"/>
    </location>
</feature>
<evidence type="ECO:0000256" key="1">
    <source>
        <dbReference type="ARBA" id="ARBA00022692"/>
    </source>
</evidence>
<dbReference type="STRING" id="1672749.BJF92_21860"/>
<dbReference type="EMBL" id="MKIO01000029">
    <property type="protein sequence ID" value="OLP55233.1"/>
    <property type="molecule type" value="Genomic_DNA"/>
</dbReference>
<dbReference type="OrthoDB" id="9810614at2"/>
<dbReference type="InterPro" id="IPR011701">
    <property type="entry name" value="MFS"/>
</dbReference>
<feature type="transmembrane region" description="Helical" evidence="5">
    <location>
        <begin position="73"/>
        <end position="91"/>
    </location>
</feature>
<evidence type="ECO:0000256" key="2">
    <source>
        <dbReference type="ARBA" id="ARBA00022989"/>
    </source>
</evidence>
<dbReference type="GO" id="GO:0022857">
    <property type="term" value="F:transmembrane transporter activity"/>
    <property type="evidence" value="ECO:0007669"/>
    <property type="project" value="InterPro"/>
</dbReference>
<dbReference type="Proteomes" id="UP000186143">
    <property type="component" value="Unassembled WGS sequence"/>
</dbReference>
<evidence type="ECO:0000313" key="8">
    <source>
        <dbReference type="Proteomes" id="UP000186143"/>
    </source>
</evidence>
<feature type="transmembrane region" description="Helical" evidence="5">
    <location>
        <begin position="322"/>
        <end position="343"/>
    </location>
</feature>
<evidence type="ECO:0000256" key="3">
    <source>
        <dbReference type="ARBA" id="ARBA00023136"/>
    </source>
</evidence>
<feature type="transmembrane region" description="Helical" evidence="5">
    <location>
        <begin position="227"/>
        <end position="252"/>
    </location>
</feature>
<feature type="transmembrane region" description="Helical" evidence="5">
    <location>
        <begin position="355"/>
        <end position="372"/>
    </location>
</feature>
<evidence type="ECO:0000256" key="4">
    <source>
        <dbReference type="SAM" id="MobiDB-lite"/>
    </source>
</evidence>